<keyword evidence="3" id="KW-0436">Ligase</keyword>
<dbReference type="SUPFAM" id="SSF52440">
    <property type="entry name" value="PreATP-grasp domain"/>
    <property type="match status" value="1"/>
</dbReference>
<gene>
    <name evidence="12" type="ORF">IFR04_004530</name>
</gene>
<dbReference type="Proteomes" id="UP000664132">
    <property type="component" value="Unassembled WGS sequence"/>
</dbReference>
<evidence type="ECO:0000256" key="2">
    <source>
        <dbReference type="ARBA" id="ARBA00013255"/>
    </source>
</evidence>
<dbReference type="GO" id="GO:0009113">
    <property type="term" value="P:purine nucleobase biosynthetic process"/>
    <property type="evidence" value="ECO:0007669"/>
    <property type="project" value="InterPro"/>
</dbReference>
<evidence type="ECO:0000256" key="5">
    <source>
        <dbReference type="ARBA" id="ARBA00022741"/>
    </source>
</evidence>
<dbReference type="InterPro" id="IPR013815">
    <property type="entry name" value="ATP_grasp_subdomain_1"/>
</dbReference>
<dbReference type="InterPro" id="IPR011761">
    <property type="entry name" value="ATP-grasp"/>
</dbReference>
<comment type="catalytic activity">
    <reaction evidence="9">
        <text>2-formamido-N(1)-(5-O-phospho-beta-D-ribosyl)acetamidine + ATP = 5-amino-1-(5-phospho-beta-D-ribosyl)imidazole + ADP + phosphate + H(+)</text>
        <dbReference type="Rhea" id="RHEA:23032"/>
        <dbReference type="ChEBI" id="CHEBI:15378"/>
        <dbReference type="ChEBI" id="CHEBI:30616"/>
        <dbReference type="ChEBI" id="CHEBI:43474"/>
        <dbReference type="ChEBI" id="CHEBI:137981"/>
        <dbReference type="ChEBI" id="CHEBI:147287"/>
        <dbReference type="ChEBI" id="CHEBI:456216"/>
        <dbReference type="EC" id="6.3.3.1"/>
    </reaction>
</comment>
<evidence type="ECO:0000256" key="3">
    <source>
        <dbReference type="ARBA" id="ARBA00022598"/>
    </source>
</evidence>
<dbReference type="InterPro" id="IPR016185">
    <property type="entry name" value="PreATP-grasp_dom_sf"/>
</dbReference>
<keyword evidence="5 10" id="KW-0547">Nucleotide-binding</keyword>
<dbReference type="InterPro" id="IPR020559">
    <property type="entry name" value="PRibGlycinamide_synth_CS"/>
</dbReference>
<dbReference type="Gene3D" id="3.30.470.20">
    <property type="entry name" value="ATP-grasp fold, B domain"/>
    <property type="match status" value="1"/>
</dbReference>
<dbReference type="EC" id="6.3.4.13" evidence="2"/>
<comment type="pathway">
    <text evidence="1">Purine metabolism; IMP biosynthesis via de novo pathway; N(1)-(5-phospho-D-ribosyl)glycinamide from 5-phospho-alpha-D-ribose 1-diphosphate: step 2/2.</text>
</comment>
<keyword evidence="13" id="KW-1185">Reference proteome</keyword>
<feature type="domain" description="ATP-grasp" evidence="11">
    <location>
        <begin position="91"/>
        <end position="302"/>
    </location>
</feature>
<evidence type="ECO:0000256" key="6">
    <source>
        <dbReference type="ARBA" id="ARBA00022755"/>
    </source>
</evidence>
<dbReference type="GO" id="GO:0005524">
    <property type="term" value="F:ATP binding"/>
    <property type="evidence" value="ECO:0007669"/>
    <property type="project" value="UniProtKB-UniRule"/>
</dbReference>
<proteinExistence type="predicted"/>
<evidence type="ECO:0000256" key="4">
    <source>
        <dbReference type="ARBA" id="ARBA00022723"/>
    </source>
</evidence>
<dbReference type="PROSITE" id="PS50975">
    <property type="entry name" value="ATP_GRASP"/>
    <property type="match status" value="1"/>
</dbReference>
<dbReference type="InterPro" id="IPR000115">
    <property type="entry name" value="PRibGlycinamide_synth"/>
</dbReference>
<evidence type="ECO:0000256" key="9">
    <source>
        <dbReference type="ARBA" id="ARBA00049057"/>
    </source>
</evidence>
<keyword evidence="6" id="KW-0658">Purine biosynthesis</keyword>
<dbReference type="GO" id="GO:0046872">
    <property type="term" value="F:metal ion binding"/>
    <property type="evidence" value="ECO:0007669"/>
    <property type="project" value="UniProtKB-KW"/>
</dbReference>
<evidence type="ECO:0000256" key="7">
    <source>
        <dbReference type="ARBA" id="ARBA00022840"/>
    </source>
</evidence>
<accession>A0A8H8BSV0</accession>
<sequence length="330" mass="35606">MTETVLKFNVLLIGRGAREHALALKLSQSKHVSMIFVVPGNGGTPENKSGCASPDAPIVNGIEGVFRKAKIWCFAPSKEAARIEGSKAFSKDFMARHKIPTAAYANFTDVQQAKQYIDDCITKDPFYDMVIKASGLAAGKGVVIPETKDEIFEALDQMMLGDKFGDAGTEVAIEEFLNGEELSIHTFSDGKTFKSMPAAQDHKRVFDGDKGPNTSGMGCYSPVRAATPSVIEEIQRLIIKPTLDGLMEEGTPFVGMLFTGIMPTESGPKCLEYNARFGDPEAQTLHPLLESDLAEIMLACMAGNLPQVDLVIEDKFCVAVILASGGYPGE</sequence>
<dbReference type="GO" id="GO:0004637">
    <property type="term" value="F:phosphoribosylamine-glycine ligase activity"/>
    <property type="evidence" value="ECO:0007669"/>
    <property type="project" value="UniProtKB-EC"/>
</dbReference>
<dbReference type="InterPro" id="IPR020561">
    <property type="entry name" value="PRibGlycinamid_synth_ATP-grasp"/>
</dbReference>
<evidence type="ECO:0000256" key="10">
    <source>
        <dbReference type="PROSITE-ProRule" id="PRU00409"/>
    </source>
</evidence>
<dbReference type="Pfam" id="PF01071">
    <property type="entry name" value="GARS_A"/>
    <property type="match status" value="1"/>
</dbReference>
<evidence type="ECO:0000256" key="1">
    <source>
        <dbReference type="ARBA" id="ARBA00005174"/>
    </source>
</evidence>
<reference evidence="12" key="1">
    <citation type="submission" date="2021-02" db="EMBL/GenBank/DDBJ databases">
        <title>Genome sequence Cadophora malorum strain M34.</title>
        <authorList>
            <person name="Stefanovic E."/>
            <person name="Vu D."/>
            <person name="Scully C."/>
            <person name="Dijksterhuis J."/>
            <person name="Roader J."/>
            <person name="Houbraken J."/>
        </authorList>
    </citation>
    <scope>NUCLEOTIDE SEQUENCE</scope>
    <source>
        <strain evidence="12">M34</strain>
    </source>
</reference>
<evidence type="ECO:0000256" key="8">
    <source>
        <dbReference type="ARBA" id="ARBA00023211"/>
    </source>
</evidence>
<dbReference type="SMART" id="SM01209">
    <property type="entry name" value="GARS_A"/>
    <property type="match status" value="1"/>
</dbReference>
<keyword evidence="7 10" id="KW-0067">ATP-binding</keyword>
<dbReference type="GO" id="GO:0006164">
    <property type="term" value="P:purine nucleotide biosynthetic process"/>
    <property type="evidence" value="ECO:0007669"/>
    <property type="project" value="UniProtKB-KW"/>
</dbReference>
<dbReference type="EMBL" id="JAFJYH010000050">
    <property type="protein sequence ID" value="KAG4422378.1"/>
    <property type="molecule type" value="Genomic_DNA"/>
</dbReference>
<dbReference type="Gene3D" id="3.40.50.20">
    <property type="match status" value="1"/>
</dbReference>
<dbReference type="PANTHER" id="PTHR43472">
    <property type="entry name" value="PHOSPHORIBOSYLAMINE--GLYCINE LIGASE"/>
    <property type="match status" value="1"/>
</dbReference>
<organism evidence="12 13">
    <name type="scientific">Cadophora malorum</name>
    <dbReference type="NCBI Taxonomy" id="108018"/>
    <lineage>
        <taxon>Eukaryota</taxon>
        <taxon>Fungi</taxon>
        <taxon>Dikarya</taxon>
        <taxon>Ascomycota</taxon>
        <taxon>Pezizomycotina</taxon>
        <taxon>Leotiomycetes</taxon>
        <taxon>Helotiales</taxon>
        <taxon>Ploettnerulaceae</taxon>
        <taxon>Cadophora</taxon>
    </lineage>
</organism>
<dbReference type="SUPFAM" id="SSF56059">
    <property type="entry name" value="Glutathione synthetase ATP-binding domain-like"/>
    <property type="match status" value="1"/>
</dbReference>
<evidence type="ECO:0000259" key="11">
    <source>
        <dbReference type="PROSITE" id="PS50975"/>
    </source>
</evidence>
<dbReference type="FunFam" id="3.30.470.20:FF:000018">
    <property type="entry name" value="Trifunctional purine biosynthetic protein adenosine-3"/>
    <property type="match status" value="1"/>
</dbReference>
<dbReference type="Pfam" id="PF02844">
    <property type="entry name" value="GARS_N"/>
    <property type="match status" value="1"/>
</dbReference>
<dbReference type="FunFam" id="3.30.1490.20:FF:000006">
    <property type="entry name" value="phosphoribosylamine--glycine ligase, chloroplastic-like"/>
    <property type="match status" value="1"/>
</dbReference>
<dbReference type="PANTHER" id="PTHR43472:SF1">
    <property type="entry name" value="PHOSPHORIBOSYLAMINE--GLYCINE LIGASE, CHLOROPLASTIC"/>
    <property type="match status" value="1"/>
</dbReference>
<name>A0A8H8BSV0_9HELO</name>
<evidence type="ECO:0000313" key="12">
    <source>
        <dbReference type="EMBL" id="KAG4422378.1"/>
    </source>
</evidence>
<dbReference type="AlphaFoldDB" id="A0A8H8BSV0"/>
<dbReference type="InterPro" id="IPR020562">
    <property type="entry name" value="PRibGlycinamide_synth_N"/>
</dbReference>
<dbReference type="GO" id="GO:0004641">
    <property type="term" value="F:phosphoribosylformylglycinamidine cyclo-ligase activity"/>
    <property type="evidence" value="ECO:0007669"/>
    <property type="project" value="UniProtKB-EC"/>
</dbReference>
<dbReference type="NCBIfam" id="TIGR00877">
    <property type="entry name" value="purD"/>
    <property type="match status" value="1"/>
</dbReference>
<dbReference type="Gene3D" id="3.30.1490.20">
    <property type="entry name" value="ATP-grasp fold, A domain"/>
    <property type="match status" value="1"/>
</dbReference>
<evidence type="ECO:0000313" key="13">
    <source>
        <dbReference type="Proteomes" id="UP000664132"/>
    </source>
</evidence>
<keyword evidence="8" id="KW-0464">Manganese</keyword>
<comment type="caution">
    <text evidence="12">The sequence shown here is derived from an EMBL/GenBank/DDBJ whole genome shotgun (WGS) entry which is preliminary data.</text>
</comment>
<keyword evidence="4" id="KW-0479">Metal-binding</keyword>
<protein>
    <recommendedName>
        <fullName evidence="2">phosphoribosylamine--glycine ligase</fullName>
        <ecNumber evidence="2">6.3.4.13</ecNumber>
    </recommendedName>
</protein>
<dbReference type="PROSITE" id="PS00184">
    <property type="entry name" value="GARS"/>
    <property type="match status" value="1"/>
</dbReference>
<dbReference type="OrthoDB" id="2018833at2759"/>